<evidence type="ECO:0000313" key="3">
    <source>
        <dbReference type="Proteomes" id="UP000182569"/>
    </source>
</evidence>
<protein>
    <submittedName>
        <fullName evidence="2">Uncharacterized protein</fullName>
    </submittedName>
</protein>
<feature type="compositionally biased region" description="Basic and acidic residues" evidence="1">
    <location>
        <begin position="60"/>
        <end position="76"/>
    </location>
</feature>
<dbReference type="OrthoDB" id="6864460at2"/>
<keyword evidence="3" id="KW-1185">Reference proteome</keyword>
<name>A0A1J0GI83_9CLOT</name>
<dbReference type="EMBL" id="CP015756">
    <property type="protein sequence ID" value="APC41037.1"/>
    <property type="molecule type" value="Genomic_DNA"/>
</dbReference>
<accession>A0A1J0GI83</accession>
<reference evidence="3" key="1">
    <citation type="journal article" date="2016" name="Front. Microbiol.">
        <title>Complete Genome Sequence of Clostridium estertheticum DSM 8809, a Microbe Identified in Spoiled Vacuum Packed Beef.</title>
        <authorList>
            <person name="Yu Z."/>
            <person name="Gunn L."/>
            <person name="Brennan E."/>
            <person name="Reid R."/>
            <person name="Wall P.G."/>
            <person name="Gaora O.P."/>
            <person name="Hurley D."/>
            <person name="Bolton D."/>
            <person name="Fanning S."/>
        </authorList>
    </citation>
    <scope>NUCLEOTIDE SEQUENCE [LARGE SCALE GENOMIC DNA]</scope>
    <source>
        <strain evidence="3">DSM 8809</strain>
    </source>
</reference>
<gene>
    <name evidence="2" type="ORF">A7L45_13605</name>
</gene>
<dbReference type="Proteomes" id="UP000182569">
    <property type="component" value="Chromosome"/>
</dbReference>
<organism evidence="2 3">
    <name type="scientific">Clostridium estertheticum subsp. estertheticum</name>
    <dbReference type="NCBI Taxonomy" id="1552"/>
    <lineage>
        <taxon>Bacteria</taxon>
        <taxon>Bacillati</taxon>
        <taxon>Bacillota</taxon>
        <taxon>Clostridia</taxon>
        <taxon>Eubacteriales</taxon>
        <taxon>Clostridiaceae</taxon>
        <taxon>Clostridium</taxon>
    </lineage>
</organism>
<dbReference type="AlphaFoldDB" id="A0A1J0GI83"/>
<feature type="region of interest" description="Disordered" evidence="1">
    <location>
        <begin position="54"/>
        <end position="76"/>
    </location>
</feature>
<dbReference type="KEGG" id="ceu:A7L45_13605"/>
<evidence type="ECO:0000313" key="2">
    <source>
        <dbReference type="EMBL" id="APC41037.1"/>
    </source>
</evidence>
<sequence length="386" mass="45497">MTDNNLFFIQLNKILQVFVDDPFENMKLAYDIQMSLLDRILKIENEIKSNKGKITRNKGITKDKNTTNDTRRKLSTESKNLKDESINLKEDIKRLREIGDSLAFAYFNKHDLKTLCWKQTAGFIGGKEGLKKELYELKSIFESGRFAILNDITNSLRYGDITIEKEGKPYLLEIKSSDNRNNRIIRQEKGLDEKMEVIQNDYIENFEETNQTFKRVHTNKQEINYKEDLQLLIEEAFLKGKIIKEMEEGLTYAIYYKLEDFDSFKEVCQNINEPRVFYINQMKYINENYTPFPIIFKDEKSLMEFYNGNLIILVVIDLKVLRNKLKQKGYIFNHNENGEFTITFEHDGEDIDMVASNYHVTRIGREFISLEWFINGIEDVVNSVSS</sequence>
<evidence type="ECO:0000256" key="1">
    <source>
        <dbReference type="SAM" id="MobiDB-lite"/>
    </source>
</evidence>
<proteinExistence type="predicted"/>